<name>A0AC35F0M9_9BILA</name>
<evidence type="ECO:0000313" key="2">
    <source>
        <dbReference type="WBParaSite" id="PS1159_v2.g12640.t1"/>
    </source>
</evidence>
<dbReference type="Proteomes" id="UP000887580">
    <property type="component" value="Unplaced"/>
</dbReference>
<dbReference type="WBParaSite" id="PS1159_v2.g12640.t1">
    <property type="protein sequence ID" value="PS1159_v2.g12640.t1"/>
    <property type="gene ID" value="PS1159_v2.g12640"/>
</dbReference>
<accession>A0AC35F0M9</accession>
<organism evidence="1 2">
    <name type="scientific">Panagrolaimus sp. PS1159</name>
    <dbReference type="NCBI Taxonomy" id="55785"/>
    <lineage>
        <taxon>Eukaryota</taxon>
        <taxon>Metazoa</taxon>
        <taxon>Ecdysozoa</taxon>
        <taxon>Nematoda</taxon>
        <taxon>Chromadorea</taxon>
        <taxon>Rhabditida</taxon>
        <taxon>Tylenchina</taxon>
        <taxon>Panagrolaimomorpha</taxon>
        <taxon>Panagrolaimoidea</taxon>
        <taxon>Panagrolaimidae</taxon>
        <taxon>Panagrolaimus</taxon>
    </lineage>
</organism>
<sequence>MSKSSSKSREGGRPVVYGSTEVFAETPDHEKVKLKLNKLRLFSNGMFSNVYRGKIVDAKSDDPESVAVKKCWSKSDSTLTEARIFGRLHHHKHKNIVHLLYMFETQHDDRTCYGLVFEFLPSTLYTYIRDMRKVFKRRPDIVETKLLTWQLFRGQAHLSNQKIIHRDIKPQNILVNPDTGLLKIGDFGSSKFFHAGEISHSYHVTRYYRAPELILKANLYGPEIDVWSCGCVLGEMLKCTTMWVGKTTENQLQLIAGTLGEPTENEIKAMKGRDLSMLSTSEIQEFYDRSSRSPLYNFQKLLPLAPADSIKLMTKILQYTPSERLCGPKLLSNSWFKEIFDPSTRRYNGKTIRILSMEDYRNAIAGDKEEGGTSATGTNTKENEGDDL</sequence>
<reference evidence="2" key="1">
    <citation type="submission" date="2022-11" db="UniProtKB">
        <authorList>
            <consortium name="WormBaseParasite"/>
        </authorList>
    </citation>
    <scope>IDENTIFICATION</scope>
</reference>
<proteinExistence type="predicted"/>
<protein>
    <submittedName>
        <fullName evidence="2">Protein kinase domain-containing protein</fullName>
    </submittedName>
</protein>
<evidence type="ECO:0000313" key="1">
    <source>
        <dbReference type="Proteomes" id="UP000887580"/>
    </source>
</evidence>